<name>A0AAW0YBI1_CHEQU</name>
<reference evidence="1 2" key="1">
    <citation type="journal article" date="2024" name="BMC Genomics">
        <title>Genome assembly of redclaw crayfish (Cherax quadricarinatus) provides insights into its immune adaptation and hypoxia tolerance.</title>
        <authorList>
            <person name="Liu Z."/>
            <person name="Zheng J."/>
            <person name="Li H."/>
            <person name="Fang K."/>
            <person name="Wang S."/>
            <person name="He J."/>
            <person name="Zhou D."/>
            <person name="Weng S."/>
            <person name="Chi M."/>
            <person name="Gu Z."/>
            <person name="He J."/>
            <person name="Li F."/>
            <person name="Wang M."/>
        </authorList>
    </citation>
    <scope>NUCLEOTIDE SEQUENCE [LARGE SCALE GENOMIC DNA]</scope>
    <source>
        <strain evidence="1">ZL_2023a</strain>
    </source>
</reference>
<dbReference type="AlphaFoldDB" id="A0AAW0YBI1"/>
<dbReference type="EMBL" id="JARKIK010000001">
    <property type="protein sequence ID" value="KAK8754273.1"/>
    <property type="molecule type" value="Genomic_DNA"/>
</dbReference>
<gene>
    <name evidence="1" type="ORF">OTU49_015252</name>
</gene>
<dbReference type="Proteomes" id="UP001445076">
    <property type="component" value="Unassembled WGS sequence"/>
</dbReference>
<comment type="caution">
    <text evidence="1">The sequence shown here is derived from an EMBL/GenBank/DDBJ whole genome shotgun (WGS) entry which is preliminary data.</text>
</comment>
<feature type="non-terminal residue" evidence="1">
    <location>
        <position position="134"/>
    </location>
</feature>
<feature type="non-terminal residue" evidence="1">
    <location>
        <position position="1"/>
    </location>
</feature>
<evidence type="ECO:0000313" key="2">
    <source>
        <dbReference type="Proteomes" id="UP001445076"/>
    </source>
</evidence>
<protein>
    <submittedName>
        <fullName evidence="1">Uncharacterized protein</fullName>
    </submittedName>
</protein>
<sequence>SIGLVMLQIVPCLVYPPGHACATLPAIVSLRPTNITWVAHINIKNNSKIFNCLRLEPQQGQIGVKLYRGQCGTDIFTSTSWPKILFNTDAWTNLDVDAAKDEAVFSISGHSSASISSTIDTTSADFFICLDHQD</sequence>
<proteinExistence type="predicted"/>
<evidence type="ECO:0000313" key="1">
    <source>
        <dbReference type="EMBL" id="KAK8754273.1"/>
    </source>
</evidence>
<accession>A0AAW0YBI1</accession>
<keyword evidence="2" id="KW-1185">Reference proteome</keyword>
<organism evidence="1 2">
    <name type="scientific">Cherax quadricarinatus</name>
    <name type="common">Australian red claw crayfish</name>
    <dbReference type="NCBI Taxonomy" id="27406"/>
    <lineage>
        <taxon>Eukaryota</taxon>
        <taxon>Metazoa</taxon>
        <taxon>Ecdysozoa</taxon>
        <taxon>Arthropoda</taxon>
        <taxon>Crustacea</taxon>
        <taxon>Multicrustacea</taxon>
        <taxon>Malacostraca</taxon>
        <taxon>Eumalacostraca</taxon>
        <taxon>Eucarida</taxon>
        <taxon>Decapoda</taxon>
        <taxon>Pleocyemata</taxon>
        <taxon>Astacidea</taxon>
        <taxon>Parastacoidea</taxon>
        <taxon>Parastacidae</taxon>
        <taxon>Cherax</taxon>
    </lineage>
</organism>